<dbReference type="PANTHER" id="PTHR37829:SF3">
    <property type="entry name" value="PROTEIN JAYE-RELATED"/>
    <property type="match status" value="1"/>
</dbReference>
<evidence type="ECO:0000259" key="1">
    <source>
        <dbReference type="Pfam" id="PF04865"/>
    </source>
</evidence>
<dbReference type="PIRSF" id="PIRSF020481">
    <property type="entry name" value="BAP"/>
    <property type="match status" value="1"/>
</dbReference>
<gene>
    <name evidence="3" type="ORF">FMM80_25230</name>
</gene>
<dbReference type="OrthoDB" id="9793802at2"/>
<dbReference type="Pfam" id="PF26078">
    <property type="entry name" value="Baseplate_J_M"/>
    <property type="match status" value="1"/>
</dbReference>
<dbReference type="EMBL" id="VIRB01000145">
    <property type="protein sequence ID" value="NDO71779.1"/>
    <property type="molecule type" value="Genomic_DNA"/>
</dbReference>
<sequence length="380" mass="41247">MIAEIENLPEVSFIDHVTLDDVQSLLIKSYEERHEHITGKRISLKRADPAAFTLYACSVLLYQTLLFVDRAGKQDLLKYSYGEYLDNIAAHKGVTRLPAQAAEVTVRFILSAVQRSAVSIPLGTKVTDGEIYFETTEYAEVEAGEEYADVPCICQTAGAAGSGMAAGRINILVDLIPYVAKVENIEESRGGSDIEDDESLAERVFLAPSSYSTAGPRDAYIHHTKSYGASIGSVNVTSPEEGKVEVRVLLKDGSLPSAALLDGILEHLNDDTVRPLTDHVQVLAPETMTYDLDLTYYIARSDAAKAVSIQSAVSAAVSLYNEWQTYTIGRDINPSELIRRVVDAGAKRAVVALPEFTIVPPTTVARLGNVTVTYGGVEDD</sequence>
<feature type="domain" description="Baseplate protein J-like barrel" evidence="1">
    <location>
        <begin position="106"/>
        <end position="191"/>
    </location>
</feature>
<protein>
    <submittedName>
        <fullName evidence="3">Baseplate J/gp47 family protein</fullName>
    </submittedName>
</protein>
<dbReference type="InterPro" id="IPR052399">
    <property type="entry name" value="Phage_Baseplate_Assmbl_Protein"/>
</dbReference>
<dbReference type="RefSeq" id="WP_004081385.1">
    <property type="nucleotide sequence ID" value="NZ_VIRB01000145.1"/>
</dbReference>
<evidence type="ECO:0000313" key="4">
    <source>
        <dbReference type="Proteomes" id="UP000474104"/>
    </source>
</evidence>
<proteinExistence type="predicted"/>
<evidence type="ECO:0000313" key="3">
    <source>
        <dbReference type="EMBL" id="NDO71779.1"/>
    </source>
</evidence>
<dbReference type="InterPro" id="IPR014507">
    <property type="entry name" value="Baseplate_assembly_J_pred"/>
</dbReference>
<reference evidence="3 4" key="1">
    <citation type="submission" date="2019-07" db="EMBL/GenBank/DDBJ databases">
        <title>Draft genome sequences of 15 bacterial species constituting the stable defined intestinal microbiota of the GM15 gnotobiotic mouse model.</title>
        <authorList>
            <person name="Elie C."/>
            <person name="Mathieu A."/>
            <person name="Saliou A."/>
            <person name="Darnaud M."/>
            <person name="Leulier F."/>
            <person name="Tamellini A."/>
        </authorList>
    </citation>
    <scope>NUCLEOTIDE SEQUENCE [LARGE SCALE GENOMIC DNA]</scope>
    <source>
        <strain evidence="4">ASF 502</strain>
    </source>
</reference>
<dbReference type="AlphaFoldDB" id="A0A9X5CBU3"/>
<dbReference type="PANTHER" id="PTHR37829">
    <property type="entry name" value="PHAGE-LIKE ELEMENT PBSX PROTEIN XKDT"/>
    <property type="match status" value="1"/>
</dbReference>
<dbReference type="InterPro" id="IPR058531">
    <property type="entry name" value="Baseplate_J_M"/>
</dbReference>
<organism evidence="3 4">
    <name type="scientific">Schaedlerella arabinosiphila</name>
    <dbReference type="NCBI Taxonomy" id="2044587"/>
    <lineage>
        <taxon>Bacteria</taxon>
        <taxon>Bacillati</taxon>
        <taxon>Bacillota</taxon>
        <taxon>Clostridia</taxon>
        <taxon>Lachnospirales</taxon>
        <taxon>Lachnospiraceae</taxon>
        <taxon>Schaedlerella</taxon>
    </lineage>
</organism>
<accession>A0A9X5CBU3</accession>
<comment type="caution">
    <text evidence="3">The sequence shown here is derived from an EMBL/GenBank/DDBJ whole genome shotgun (WGS) entry which is preliminary data.</text>
</comment>
<dbReference type="InterPro" id="IPR006949">
    <property type="entry name" value="Barrel_Baseplate_J-like"/>
</dbReference>
<dbReference type="Proteomes" id="UP000474104">
    <property type="component" value="Unassembled WGS sequence"/>
</dbReference>
<feature type="domain" description="Baseplate J-like central" evidence="2">
    <location>
        <begin position="212"/>
        <end position="284"/>
    </location>
</feature>
<evidence type="ECO:0000259" key="2">
    <source>
        <dbReference type="Pfam" id="PF26078"/>
    </source>
</evidence>
<dbReference type="Pfam" id="PF04865">
    <property type="entry name" value="Baseplate_J"/>
    <property type="match status" value="1"/>
</dbReference>
<name>A0A9X5CBU3_9FIRM</name>